<accession>A0A1H3I1N5</accession>
<name>A0A1H3I1N5_EUBBA</name>
<dbReference type="STRING" id="1528.SAMN04488579_12049"/>
<gene>
    <name evidence="1" type="ORF">SAMN04488579_12049</name>
</gene>
<dbReference type="AlphaFoldDB" id="A0A1H3I1N5"/>
<dbReference type="RefSeq" id="WP_242873575.1">
    <property type="nucleotide sequence ID" value="NZ_FNOU01000020.1"/>
</dbReference>
<dbReference type="PANTHER" id="PTHR35810">
    <property type="entry name" value="CYTOPLASMIC PROTEIN-RELATED"/>
    <property type="match status" value="1"/>
</dbReference>
<dbReference type="PANTHER" id="PTHR35810:SF1">
    <property type="entry name" value="CYTOPLASMIC PROTEIN"/>
    <property type="match status" value="1"/>
</dbReference>
<reference evidence="2" key="1">
    <citation type="submission" date="2016-10" db="EMBL/GenBank/DDBJ databases">
        <authorList>
            <person name="Varghese N."/>
            <person name="Submissions S."/>
        </authorList>
    </citation>
    <scope>NUCLEOTIDE SEQUENCE [LARGE SCALE GENOMIC DNA]</scope>
    <source>
        <strain evidence="2">VPI 5359</strain>
    </source>
</reference>
<organism evidence="1 2">
    <name type="scientific">Eubacterium barkeri</name>
    <name type="common">Clostridium barkeri</name>
    <dbReference type="NCBI Taxonomy" id="1528"/>
    <lineage>
        <taxon>Bacteria</taxon>
        <taxon>Bacillati</taxon>
        <taxon>Bacillota</taxon>
        <taxon>Clostridia</taxon>
        <taxon>Eubacteriales</taxon>
        <taxon>Eubacteriaceae</taxon>
        <taxon>Eubacterium</taxon>
    </lineage>
</organism>
<dbReference type="Proteomes" id="UP000199652">
    <property type="component" value="Unassembled WGS sequence"/>
</dbReference>
<dbReference type="EMBL" id="FNOU01000020">
    <property type="protein sequence ID" value="SDY21621.1"/>
    <property type="molecule type" value="Genomic_DNA"/>
</dbReference>
<dbReference type="InterPro" id="IPR011204">
    <property type="entry name" value="Virulence_RhuM-like"/>
</dbReference>
<evidence type="ECO:0000313" key="1">
    <source>
        <dbReference type="EMBL" id="SDY21621.1"/>
    </source>
</evidence>
<evidence type="ECO:0000313" key="2">
    <source>
        <dbReference type="Proteomes" id="UP000199652"/>
    </source>
</evidence>
<protein>
    <submittedName>
        <fullName evidence="1">Virulence protein RhuM family protein</fullName>
    </submittedName>
</protein>
<proteinExistence type="predicted"/>
<sequence length="246" mass="28200">MKEIVFFEDQDIQLAVPFSPEAETVWLSANQMAQLFDRDEKTIRKHINKVFADGEIDRGNNTQKMRVDGVKQTVAFYNLDIILSVGYRVNSKRGIAFRRWANTVLKDYILKGYAVNDNRLKQLGKVVRLMQRAENALEARQVLSVIEKYNLALDLLDDYDHQRMEKPSGKDATYILGYGECKSVIDAMRFGSESELFGREKDDSFKGSIGNIYQSFAGEDIYPSLEEKAANLLYLVTKNHSLQIIH</sequence>
<keyword evidence="2" id="KW-1185">Reference proteome</keyword>
<dbReference type="Pfam" id="PF13310">
    <property type="entry name" value="Virulence_RhuM"/>
    <property type="match status" value="1"/>
</dbReference>